<comment type="caution">
    <text evidence="2">The sequence shown here is derived from an EMBL/GenBank/DDBJ whole genome shotgun (WGS) entry which is preliminary data.</text>
</comment>
<sequence length="186" mass="19227">MKKFALFMTGAMLAMSMAACSPTQKETAPAGAAEASTGGAEDKVPDPTTEVLEIASIYVPDEERTGLIQNMDGVSVLDAESLVAKLVEYGVLPEGCQVLSYEATGEAENAAAGPGEAADVSVAESAVIDLSDIPDGDSIDTQLITAAIGNTITENLGVRSLTIEENGSVFADGVTFQNEYETLITE</sequence>
<dbReference type="PROSITE" id="PS51257">
    <property type="entry name" value="PROKAR_LIPOPROTEIN"/>
    <property type="match status" value="1"/>
</dbReference>
<dbReference type="EMBL" id="DXEU01000023">
    <property type="protein sequence ID" value="HIX51397.1"/>
    <property type="molecule type" value="Genomic_DNA"/>
</dbReference>
<reference evidence="2" key="1">
    <citation type="journal article" date="2021" name="PeerJ">
        <title>Extensive microbial diversity within the chicken gut microbiome revealed by metagenomics and culture.</title>
        <authorList>
            <person name="Gilroy R."/>
            <person name="Ravi A."/>
            <person name="Getino M."/>
            <person name="Pursley I."/>
            <person name="Horton D.L."/>
            <person name="Alikhan N.F."/>
            <person name="Baker D."/>
            <person name="Gharbi K."/>
            <person name="Hall N."/>
            <person name="Watson M."/>
            <person name="Adriaenssens E.M."/>
            <person name="Foster-Nyarko E."/>
            <person name="Jarju S."/>
            <person name="Secka A."/>
            <person name="Antonio M."/>
            <person name="Oren A."/>
            <person name="Chaudhuri R.R."/>
            <person name="La Ragione R."/>
            <person name="Hildebrand F."/>
            <person name="Pallen M.J."/>
        </authorList>
    </citation>
    <scope>NUCLEOTIDE SEQUENCE</scope>
    <source>
        <strain evidence="2">ChiGjej4B4-12881</strain>
    </source>
</reference>
<dbReference type="Proteomes" id="UP000886780">
    <property type="component" value="Unassembled WGS sequence"/>
</dbReference>
<gene>
    <name evidence="2" type="ORF">IAA28_01175</name>
</gene>
<name>A0A9D2AV45_9FIRM</name>
<feature type="signal peptide" evidence="1">
    <location>
        <begin position="1"/>
        <end position="18"/>
    </location>
</feature>
<evidence type="ECO:0000313" key="3">
    <source>
        <dbReference type="Proteomes" id="UP000886780"/>
    </source>
</evidence>
<protein>
    <submittedName>
        <fullName evidence="2">GerMN domain-containing protein</fullName>
    </submittedName>
</protein>
<dbReference type="AlphaFoldDB" id="A0A9D2AV45"/>
<evidence type="ECO:0000313" key="2">
    <source>
        <dbReference type="EMBL" id="HIX51397.1"/>
    </source>
</evidence>
<evidence type="ECO:0000256" key="1">
    <source>
        <dbReference type="SAM" id="SignalP"/>
    </source>
</evidence>
<accession>A0A9D2AV45</accession>
<organism evidence="2 3">
    <name type="scientific">Candidatus Lachnoclostridium stercoripullorum</name>
    <dbReference type="NCBI Taxonomy" id="2838635"/>
    <lineage>
        <taxon>Bacteria</taxon>
        <taxon>Bacillati</taxon>
        <taxon>Bacillota</taxon>
        <taxon>Clostridia</taxon>
        <taxon>Lachnospirales</taxon>
        <taxon>Lachnospiraceae</taxon>
    </lineage>
</organism>
<reference evidence="2" key="2">
    <citation type="submission" date="2021-04" db="EMBL/GenBank/DDBJ databases">
        <authorList>
            <person name="Gilroy R."/>
        </authorList>
    </citation>
    <scope>NUCLEOTIDE SEQUENCE</scope>
    <source>
        <strain evidence="2">ChiGjej4B4-12881</strain>
    </source>
</reference>
<feature type="chain" id="PRO_5038692478" evidence="1">
    <location>
        <begin position="19"/>
        <end position="186"/>
    </location>
</feature>
<proteinExistence type="predicted"/>
<keyword evidence="1" id="KW-0732">Signal</keyword>